<proteinExistence type="predicted"/>
<reference evidence="2" key="1">
    <citation type="submission" date="2017-09" db="EMBL/GenBank/DDBJ databases">
        <title>Depth-based differentiation of microbial function through sediment-hosted aquifers and enrichment of novel symbionts in the deep terrestrial subsurface.</title>
        <authorList>
            <person name="Probst A.J."/>
            <person name="Ladd B."/>
            <person name="Jarett J.K."/>
            <person name="Geller-Mcgrath D.E."/>
            <person name="Sieber C.M.K."/>
            <person name="Emerson J.B."/>
            <person name="Anantharaman K."/>
            <person name="Thomas B.C."/>
            <person name="Malmstrom R."/>
            <person name="Stieglmeier M."/>
            <person name="Klingl A."/>
            <person name="Woyke T."/>
            <person name="Ryan C.M."/>
            <person name="Banfield J.F."/>
        </authorList>
    </citation>
    <scope>NUCLEOTIDE SEQUENCE [LARGE SCALE GENOMIC DNA]</scope>
</reference>
<feature type="non-terminal residue" evidence="1">
    <location>
        <position position="1"/>
    </location>
</feature>
<name>A0A2H0TZ15_9BACT</name>
<sequence length="619" mass="68812">DKEIEEERIVSRKKRIEDIVYSSPPGLTDEEAEAKFKKDTRAKVLANYSANTEQVEAQFRADWIKKKKEQFEDEFIAKRKETLKEDAVEAVEIYDAALSPGKKLNQQQKEERIQEIIDGKLYTDGKLKDTVEGEMKVVVAGQIFNLEMQEELEKAVTAKFETRDAALANSGKNIGKVIEEDTRSALVANMADYEKANIMAAEVEKHPEWTKIQAFYATKSAARSVGKYKTEEEKMNLRMSDILRGTEGKTMDEEKNWQRSKIAESMKEFQTLTYDERMTEMKRNVKISKELGEKEAHGALTSQEKKLLESASQRQAGVLASIMDQGEFNAFASEFRDYMVNELGDTSYEELTTDTENIAALTLGALTGASVKEMEGEGLSAVEEKFKKRLKEKVGVFMRTLQHGMDKSAKDGNSQHHHQIIEGVDAIGNRVIGFTNAMASGVGTGLVGKKGRRLGTGESKAGAQKIRDDYDSTMAPNFDINTSKDGRSYVATNAAGEVTDFLHDEAQESVLSVANLSSQAIASMGSTKLRYLAGSKGYGKSIYNRDTRKLELPTSGRIKSTWKKVVTDISYNAEKGASANIRDNALRSFRVLFKNWGVPNADTMSTPALKSLAARSGLI</sequence>
<accession>A0A2H0TZ15</accession>
<dbReference type="Proteomes" id="UP000230852">
    <property type="component" value="Unassembled WGS sequence"/>
</dbReference>
<evidence type="ECO:0000313" key="2">
    <source>
        <dbReference type="Proteomes" id="UP000230852"/>
    </source>
</evidence>
<comment type="caution">
    <text evidence="1">The sequence shown here is derived from an EMBL/GenBank/DDBJ whole genome shotgun (WGS) entry which is preliminary data.</text>
</comment>
<dbReference type="EMBL" id="PFBU01000026">
    <property type="protein sequence ID" value="PIR78460.1"/>
    <property type="molecule type" value="Genomic_DNA"/>
</dbReference>
<gene>
    <name evidence="1" type="ORF">COU28_01505</name>
</gene>
<protein>
    <submittedName>
        <fullName evidence="1">Uncharacterized protein</fullName>
    </submittedName>
</protein>
<organism evidence="1 2">
    <name type="scientific">Candidatus Magasanikbacteria bacterium CG10_big_fil_rev_8_21_14_0_10_36_16</name>
    <dbReference type="NCBI Taxonomy" id="1974645"/>
    <lineage>
        <taxon>Bacteria</taxon>
        <taxon>Candidatus Magasanikiibacteriota</taxon>
    </lineage>
</organism>
<dbReference type="AlphaFoldDB" id="A0A2H0TZ15"/>
<evidence type="ECO:0000313" key="1">
    <source>
        <dbReference type="EMBL" id="PIR78460.1"/>
    </source>
</evidence>